<evidence type="ECO:0000259" key="2">
    <source>
        <dbReference type="Pfam" id="PF12728"/>
    </source>
</evidence>
<accession>A0ABQ2MMZ8</accession>
<name>A0ABQ2MMZ8_9ACTN</name>
<dbReference type="Proteomes" id="UP000631535">
    <property type="component" value="Unassembled WGS sequence"/>
</dbReference>
<dbReference type="EMBL" id="BMMP01000016">
    <property type="protein sequence ID" value="GGO55298.1"/>
    <property type="molecule type" value="Genomic_DNA"/>
</dbReference>
<dbReference type="InterPro" id="IPR041657">
    <property type="entry name" value="HTH_17"/>
</dbReference>
<keyword evidence="4" id="KW-1185">Reference proteome</keyword>
<proteinExistence type="predicted"/>
<organism evidence="3 4">
    <name type="scientific">Streptomyces daqingensis</name>
    <dbReference type="NCBI Taxonomy" id="1472640"/>
    <lineage>
        <taxon>Bacteria</taxon>
        <taxon>Bacillati</taxon>
        <taxon>Actinomycetota</taxon>
        <taxon>Actinomycetes</taxon>
        <taxon>Kitasatosporales</taxon>
        <taxon>Streptomycetaceae</taxon>
        <taxon>Streptomyces</taxon>
    </lineage>
</organism>
<sequence length="103" mass="11785">MSRETGLPPSYSAAEVATSLGCSEWWVKEQARRRRIPFMKSGGSYRFTTDHVREIFHILEERPRPAASPTESEAVPHRRVQTQPMGPVVSLRARRPRRTRNAA</sequence>
<reference evidence="4" key="1">
    <citation type="journal article" date="2019" name="Int. J. Syst. Evol. Microbiol.">
        <title>The Global Catalogue of Microorganisms (GCM) 10K type strain sequencing project: providing services to taxonomists for standard genome sequencing and annotation.</title>
        <authorList>
            <consortium name="The Broad Institute Genomics Platform"/>
            <consortium name="The Broad Institute Genome Sequencing Center for Infectious Disease"/>
            <person name="Wu L."/>
            <person name="Ma J."/>
        </authorList>
    </citation>
    <scope>NUCLEOTIDE SEQUENCE [LARGE SCALE GENOMIC DNA]</scope>
    <source>
        <strain evidence="4">CGMCC 4.7178</strain>
    </source>
</reference>
<evidence type="ECO:0000313" key="3">
    <source>
        <dbReference type="EMBL" id="GGO55298.1"/>
    </source>
</evidence>
<gene>
    <name evidence="3" type="ORF">GCM10012287_46250</name>
</gene>
<feature type="domain" description="Helix-turn-helix" evidence="2">
    <location>
        <begin position="11"/>
        <end position="54"/>
    </location>
</feature>
<evidence type="ECO:0000256" key="1">
    <source>
        <dbReference type="SAM" id="MobiDB-lite"/>
    </source>
</evidence>
<evidence type="ECO:0000313" key="4">
    <source>
        <dbReference type="Proteomes" id="UP000631535"/>
    </source>
</evidence>
<feature type="region of interest" description="Disordered" evidence="1">
    <location>
        <begin position="62"/>
        <end position="103"/>
    </location>
</feature>
<protein>
    <recommendedName>
        <fullName evidence="2">Helix-turn-helix domain-containing protein</fullName>
    </recommendedName>
</protein>
<dbReference type="Pfam" id="PF12728">
    <property type="entry name" value="HTH_17"/>
    <property type="match status" value="1"/>
</dbReference>
<feature type="compositionally biased region" description="Basic residues" evidence="1">
    <location>
        <begin position="92"/>
        <end position="103"/>
    </location>
</feature>
<comment type="caution">
    <text evidence="3">The sequence shown here is derived from an EMBL/GenBank/DDBJ whole genome shotgun (WGS) entry which is preliminary data.</text>
</comment>